<keyword evidence="3" id="KW-1185">Reference proteome</keyword>
<reference evidence="2 3" key="1">
    <citation type="submission" date="2018-06" db="EMBL/GenBank/DDBJ databases">
        <title>Genomic Encyclopedia of Archaeal and Bacterial Type Strains, Phase II (KMG-II): from individual species to whole genera.</title>
        <authorList>
            <person name="Goeker M."/>
        </authorList>
    </citation>
    <scope>NUCLEOTIDE SEQUENCE [LARGE SCALE GENOMIC DNA]</scope>
    <source>
        <strain evidence="2 3">CFPB 3232</strain>
    </source>
</reference>
<evidence type="ECO:0000313" key="2">
    <source>
        <dbReference type="EMBL" id="RAR84835.1"/>
    </source>
</evidence>
<proteinExistence type="predicted"/>
<gene>
    <name evidence="2" type="ORF">AX018_100967</name>
</gene>
<dbReference type="AlphaFoldDB" id="A0A328ZHN4"/>
<evidence type="ECO:0000313" key="3">
    <source>
        <dbReference type="Proteomes" id="UP000248856"/>
    </source>
</evidence>
<feature type="region of interest" description="Disordered" evidence="1">
    <location>
        <begin position="1"/>
        <end position="31"/>
    </location>
</feature>
<accession>A0A328ZHN4</accession>
<sequence length="195" mass="21081">MPQLRQRLPFKPRVFDDPNHPDLPPGRQRHADTGTISHLMFKLRQLYRASTLAAHDAAQYWADVAATSKHPLAPLAHVPGMMAVLWTPDVAPTTATVLGAAGYGFAALPRQLIHFTTKAGAAGITRSGVIHASSYGLDGIFGAGVYMARIGRPLNGFIDKVSRIPIHIPTPAGTVRIVPYLVYVRWGTHGLKIAP</sequence>
<dbReference type="EMBL" id="QLTA01000009">
    <property type="protein sequence ID" value="RAR84835.1"/>
    <property type="molecule type" value="Genomic_DNA"/>
</dbReference>
<name>A0A328ZHN4_9BURK</name>
<protein>
    <submittedName>
        <fullName evidence="2">Uncharacterized protein</fullName>
    </submittedName>
</protein>
<organism evidence="2 3">
    <name type="scientific">Paracidovorax anthurii</name>
    <dbReference type="NCBI Taxonomy" id="78229"/>
    <lineage>
        <taxon>Bacteria</taxon>
        <taxon>Pseudomonadati</taxon>
        <taxon>Pseudomonadota</taxon>
        <taxon>Betaproteobacteria</taxon>
        <taxon>Burkholderiales</taxon>
        <taxon>Comamonadaceae</taxon>
        <taxon>Paracidovorax</taxon>
    </lineage>
</organism>
<comment type="caution">
    <text evidence="2">The sequence shown here is derived from an EMBL/GenBank/DDBJ whole genome shotgun (WGS) entry which is preliminary data.</text>
</comment>
<dbReference type="Proteomes" id="UP000248856">
    <property type="component" value="Unassembled WGS sequence"/>
</dbReference>
<evidence type="ECO:0000256" key="1">
    <source>
        <dbReference type="SAM" id="MobiDB-lite"/>
    </source>
</evidence>